<dbReference type="InterPro" id="IPR004839">
    <property type="entry name" value="Aminotransferase_I/II_large"/>
</dbReference>
<organism evidence="7 8">
    <name type="scientific">Herbaspirillum lusitanum</name>
    <dbReference type="NCBI Taxonomy" id="213312"/>
    <lineage>
        <taxon>Bacteria</taxon>
        <taxon>Pseudomonadati</taxon>
        <taxon>Pseudomonadota</taxon>
        <taxon>Betaproteobacteria</taxon>
        <taxon>Burkholderiales</taxon>
        <taxon>Oxalobacteraceae</taxon>
        <taxon>Herbaspirillum</taxon>
    </lineage>
</organism>
<keyword evidence="7" id="KW-0032">Aminotransferase</keyword>
<evidence type="ECO:0000256" key="4">
    <source>
        <dbReference type="ARBA" id="ARBA00023125"/>
    </source>
</evidence>
<dbReference type="SUPFAM" id="SSF53383">
    <property type="entry name" value="PLP-dependent transferases"/>
    <property type="match status" value="1"/>
</dbReference>
<proteinExistence type="inferred from homology"/>
<dbReference type="SMART" id="SM00345">
    <property type="entry name" value="HTH_GNTR"/>
    <property type="match status" value="1"/>
</dbReference>
<protein>
    <submittedName>
        <fullName evidence="7">PLP-dependent aminotransferase family protein</fullName>
    </submittedName>
</protein>
<dbReference type="SUPFAM" id="SSF46785">
    <property type="entry name" value="Winged helix' DNA-binding domain"/>
    <property type="match status" value="1"/>
</dbReference>
<feature type="domain" description="HTH gntR-type" evidence="6">
    <location>
        <begin position="8"/>
        <end position="76"/>
    </location>
</feature>
<keyword evidence="2" id="KW-0663">Pyridoxal phosphate</keyword>
<keyword evidence="7" id="KW-0808">Transferase</keyword>
<dbReference type="RefSeq" id="WP_408159976.1">
    <property type="nucleotide sequence ID" value="NZ_JAQQFM010000010.1"/>
</dbReference>
<dbReference type="PANTHER" id="PTHR46577">
    <property type="entry name" value="HTH-TYPE TRANSCRIPTIONAL REGULATORY PROTEIN GABR"/>
    <property type="match status" value="1"/>
</dbReference>
<dbReference type="EMBL" id="JAQQFM010000010">
    <property type="protein sequence ID" value="MFL9926753.1"/>
    <property type="molecule type" value="Genomic_DNA"/>
</dbReference>
<sequence length="456" mass="49650">MSMANSSGSKIELIMDGVLSRVRNGTLQAGDRLRSIREESALQGVAKNTVAEAYLRLVAQGVVTTRPGAGYYVSRTPAQMKSPSLPLIVEAARGAEILTEQLEQRLPIRPGDGRLPPDWLDPAELRRSIALPRVAASNSYNSAWGFLPLREHLCGVLAERDIQCHPHQVLMTYGGNHGMDLIIRCYVRPGDAVLVEEPGYYPLFWKLTVAGANIIGVRRRHDGPDLADLEEKVQASGARIFFTQSLAHNPVGGSITAGNAYGVMKIAEANNLLLVEDDPFADILPATAPRLAALDQLKRVIYVGSFSKTLPGSFRVGYIAASPAIAAELNEMKVITIISTSAQNERLVYSLIQDARYLKYLRRLRERIALATSETVAGLEQAGFSVPRPLGGGFYVWIRLNEAMRAADIAAQAARLGIFVAPPDAFMVSPTQEPGMRVNVAYGSNPEFLAWLAGYR</sequence>
<dbReference type="InterPro" id="IPR015421">
    <property type="entry name" value="PyrdxlP-dep_Trfase_major"/>
</dbReference>
<keyword evidence="3" id="KW-0805">Transcription regulation</keyword>
<accession>A0ABW9ACY4</accession>
<name>A0ABW9ACY4_9BURK</name>
<dbReference type="InterPro" id="IPR000524">
    <property type="entry name" value="Tscrpt_reg_HTH_GntR"/>
</dbReference>
<evidence type="ECO:0000259" key="6">
    <source>
        <dbReference type="PROSITE" id="PS50949"/>
    </source>
</evidence>
<dbReference type="InterPro" id="IPR036390">
    <property type="entry name" value="WH_DNA-bd_sf"/>
</dbReference>
<evidence type="ECO:0000313" key="7">
    <source>
        <dbReference type="EMBL" id="MFL9926753.1"/>
    </source>
</evidence>
<dbReference type="Pfam" id="PF00392">
    <property type="entry name" value="GntR"/>
    <property type="match status" value="1"/>
</dbReference>
<reference evidence="7 8" key="1">
    <citation type="journal article" date="2024" name="Chem. Sci.">
        <title>Discovery of megapolipeptins by genome mining of a Burkholderiales bacteria collection.</title>
        <authorList>
            <person name="Paulo B.S."/>
            <person name="Recchia M.J.J."/>
            <person name="Lee S."/>
            <person name="Fergusson C.H."/>
            <person name="Romanowski S.B."/>
            <person name="Hernandez A."/>
            <person name="Krull N."/>
            <person name="Liu D.Y."/>
            <person name="Cavanagh H."/>
            <person name="Bos A."/>
            <person name="Gray C.A."/>
            <person name="Murphy B.T."/>
            <person name="Linington R.G."/>
            <person name="Eustaquio A.S."/>
        </authorList>
    </citation>
    <scope>NUCLEOTIDE SEQUENCE [LARGE SCALE GENOMIC DNA]</scope>
    <source>
        <strain evidence="7 8">RL21-008-BIB-A</strain>
    </source>
</reference>
<evidence type="ECO:0000256" key="1">
    <source>
        <dbReference type="ARBA" id="ARBA00005384"/>
    </source>
</evidence>
<dbReference type="CDD" id="cd07377">
    <property type="entry name" value="WHTH_GntR"/>
    <property type="match status" value="1"/>
</dbReference>
<comment type="caution">
    <text evidence="7">The sequence shown here is derived from an EMBL/GenBank/DDBJ whole genome shotgun (WGS) entry which is preliminary data.</text>
</comment>
<evidence type="ECO:0000256" key="5">
    <source>
        <dbReference type="ARBA" id="ARBA00023163"/>
    </source>
</evidence>
<keyword evidence="5" id="KW-0804">Transcription</keyword>
<dbReference type="InterPro" id="IPR051446">
    <property type="entry name" value="HTH_trans_reg/aminotransferase"/>
</dbReference>
<dbReference type="CDD" id="cd00609">
    <property type="entry name" value="AAT_like"/>
    <property type="match status" value="1"/>
</dbReference>
<evidence type="ECO:0000256" key="3">
    <source>
        <dbReference type="ARBA" id="ARBA00023015"/>
    </source>
</evidence>
<evidence type="ECO:0000313" key="8">
    <source>
        <dbReference type="Proteomes" id="UP001629246"/>
    </source>
</evidence>
<dbReference type="InterPro" id="IPR015424">
    <property type="entry name" value="PyrdxlP-dep_Trfase"/>
</dbReference>
<evidence type="ECO:0000256" key="2">
    <source>
        <dbReference type="ARBA" id="ARBA00022898"/>
    </source>
</evidence>
<dbReference type="Pfam" id="PF00155">
    <property type="entry name" value="Aminotran_1_2"/>
    <property type="match status" value="1"/>
</dbReference>
<dbReference type="Gene3D" id="1.10.10.10">
    <property type="entry name" value="Winged helix-like DNA-binding domain superfamily/Winged helix DNA-binding domain"/>
    <property type="match status" value="1"/>
</dbReference>
<dbReference type="InterPro" id="IPR036388">
    <property type="entry name" value="WH-like_DNA-bd_sf"/>
</dbReference>
<dbReference type="Proteomes" id="UP001629246">
    <property type="component" value="Unassembled WGS sequence"/>
</dbReference>
<dbReference type="Gene3D" id="3.40.640.10">
    <property type="entry name" value="Type I PLP-dependent aspartate aminotransferase-like (Major domain)"/>
    <property type="match status" value="1"/>
</dbReference>
<dbReference type="PROSITE" id="PS50949">
    <property type="entry name" value="HTH_GNTR"/>
    <property type="match status" value="1"/>
</dbReference>
<gene>
    <name evidence="7" type="ORF">PQR62_20940</name>
</gene>
<dbReference type="PANTHER" id="PTHR46577:SF2">
    <property type="entry name" value="TRANSCRIPTIONAL REGULATORY PROTEIN"/>
    <property type="match status" value="1"/>
</dbReference>
<keyword evidence="8" id="KW-1185">Reference proteome</keyword>
<dbReference type="GO" id="GO:0008483">
    <property type="term" value="F:transaminase activity"/>
    <property type="evidence" value="ECO:0007669"/>
    <property type="project" value="UniProtKB-KW"/>
</dbReference>
<keyword evidence="4" id="KW-0238">DNA-binding</keyword>
<comment type="similarity">
    <text evidence="1">In the C-terminal section; belongs to the class-I pyridoxal-phosphate-dependent aminotransferase family.</text>
</comment>